<evidence type="ECO:0000313" key="3">
    <source>
        <dbReference type="EMBL" id="KAK3763218.1"/>
    </source>
</evidence>
<sequence>MTLPSITREAIPSCSVFNGATQGSMRSSKYDLEGRSGDTVHSTAGLDWKLIQKNTRDLDANPLRRVKVRVVQDPETSQESRSRNPTPSSPGLDQAGRHRPGSDTLTSTQERYDITHYLHTISIPEIVLAILLIVAALIVLDEGFTPCSMNGFLQGKWGVYTSMDDVNYELSHNITITSDILFNYGLTEFPTLMFFCYNYDGSKRYIAFGSPETEMFKQYTVRIYFCWYLFRIDSYNYYVMEGTRAIHVNSDQHAKAYLVNGTLSPSQSTVCEMPHLREPSPPYKQLRKVITLNWGDTK</sequence>
<dbReference type="AlphaFoldDB" id="A0AAE0Z5P4"/>
<dbReference type="Proteomes" id="UP001283361">
    <property type="component" value="Unassembled WGS sequence"/>
</dbReference>
<keyword evidence="4" id="KW-1185">Reference proteome</keyword>
<comment type="caution">
    <text evidence="3">The sequence shown here is derived from an EMBL/GenBank/DDBJ whole genome shotgun (WGS) entry which is preliminary data.</text>
</comment>
<keyword evidence="2" id="KW-1133">Transmembrane helix</keyword>
<feature type="transmembrane region" description="Helical" evidence="2">
    <location>
        <begin position="117"/>
        <end position="140"/>
    </location>
</feature>
<keyword evidence="2" id="KW-0472">Membrane</keyword>
<keyword evidence="2" id="KW-0812">Transmembrane</keyword>
<dbReference type="EMBL" id="JAWDGP010004589">
    <property type="protein sequence ID" value="KAK3763218.1"/>
    <property type="molecule type" value="Genomic_DNA"/>
</dbReference>
<evidence type="ECO:0000256" key="1">
    <source>
        <dbReference type="SAM" id="MobiDB-lite"/>
    </source>
</evidence>
<organism evidence="3 4">
    <name type="scientific">Elysia crispata</name>
    <name type="common">lettuce slug</name>
    <dbReference type="NCBI Taxonomy" id="231223"/>
    <lineage>
        <taxon>Eukaryota</taxon>
        <taxon>Metazoa</taxon>
        <taxon>Spiralia</taxon>
        <taxon>Lophotrochozoa</taxon>
        <taxon>Mollusca</taxon>
        <taxon>Gastropoda</taxon>
        <taxon>Heterobranchia</taxon>
        <taxon>Euthyneura</taxon>
        <taxon>Panpulmonata</taxon>
        <taxon>Sacoglossa</taxon>
        <taxon>Placobranchoidea</taxon>
        <taxon>Plakobranchidae</taxon>
        <taxon>Elysia</taxon>
    </lineage>
</organism>
<accession>A0AAE0Z5P4</accession>
<feature type="compositionally biased region" description="Polar residues" evidence="1">
    <location>
        <begin position="74"/>
        <end position="91"/>
    </location>
</feature>
<reference evidence="3" key="1">
    <citation type="journal article" date="2023" name="G3 (Bethesda)">
        <title>A reference genome for the long-term kleptoplast-retaining sea slug Elysia crispata morphotype clarki.</title>
        <authorList>
            <person name="Eastman K.E."/>
            <person name="Pendleton A.L."/>
            <person name="Shaikh M.A."/>
            <person name="Suttiyut T."/>
            <person name="Ogas R."/>
            <person name="Tomko P."/>
            <person name="Gavelis G."/>
            <person name="Widhalm J.R."/>
            <person name="Wisecaver J.H."/>
        </authorList>
    </citation>
    <scope>NUCLEOTIDE SEQUENCE</scope>
    <source>
        <strain evidence="3">ECLA1</strain>
    </source>
</reference>
<gene>
    <name evidence="3" type="ORF">RRG08_052553</name>
</gene>
<evidence type="ECO:0000256" key="2">
    <source>
        <dbReference type="SAM" id="Phobius"/>
    </source>
</evidence>
<proteinExistence type="predicted"/>
<name>A0AAE0Z5P4_9GAST</name>
<feature type="region of interest" description="Disordered" evidence="1">
    <location>
        <begin position="65"/>
        <end position="106"/>
    </location>
</feature>
<protein>
    <submittedName>
        <fullName evidence="3">Uncharacterized protein</fullName>
    </submittedName>
</protein>
<evidence type="ECO:0000313" key="4">
    <source>
        <dbReference type="Proteomes" id="UP001283361"/>
    </source>
</evidence>